<organism evidence="1 2">
    <name type="scientific">Sharpea porci</name>
    <dbReference type="NCBI Taxonomy" id="2652286"/>
    <lineage>
        <taxon>Bacteria</taxon>
        <taxon>Bacillati</taxon>
        <taxon>Bacillota</taxon>
        <taxon>Erysipelotrichia</taxon>
        <taxon>Erysipelotrichales</taxon>
        <taxon>Coprobacillaceae</taxon>
        <taxon>Sharpea</taxon>
    </lineage>
</organism>
<dbReference type="EMBL" id="VUNM01000023">
    <property type="protein sequence ID" value="MST89730.1"/>
    <property type="molecule type" value="Genomic_DNA"/>
</dbReference>
<proteinExistence type="predicted"/>
<reference evidence="1 2" key="1">
    <citation type="submission" date="2019-08" db="EMBL/GenBank/DDBJ databases">
        <title>In-depth cultivation of the pig gut microbiome towards novel bacterial diversity and tailored functional studies.</title>
        <authorList>
            <person name="Wylensek D."/>
            <person name="Hitch T.C.A."/>
            <person name="Clavel T."/>
        </authorList>
    </citation>
    <scope>NUCLEOTIDE SEQUENCE [LARGE SCALE GENOMIC DNA]</scope>
    <source>
        <strain evidence="1 2">CA-Schmier-601-WT-3</strain>
    </source>
</reference>
<dbReference type="Proteomes" id="UP000442619">
    <property type="component" value="Unassembled WGS sequence"/>
</dbReference>
<gene>
    <name evidence="1" type="ORF">FYJ79_09130</name>
</gene>
<name>A0A844FWN6_9FIRM</name>
<evidence type="ECO:0000313" key="1">
    <source>
        <dbReference type="EMBL" id="MST89730.1"/>
    </source>
</evidence>
<sequence length="369" mass="43142">MKPIMKIRMLGNFTIAYQGKELSFADFRSLQITRLFCFLSINPTNADKNTLATYIFKNSEANRHNGIKTLVYRTRMLFKEYFGIEQIIYAKGGYYYLSDAIDYQFDYQVILSAYEKFKAGIEPLEQAYLSIATYKGPLLPMIEGDTELTKLHHEITQAHALMAIYALNHAYGNNDAFSKLAKSLFLDDANNDPLQVEIIQQMCEHHENDLAKHYFDVVHSSFESHLSKVAQLKIDEMIQTQHQLFDNYMQAIDNDFGVYAFVCTPKEFAHLCQLRVRQMRRGKWKGFVVRISSSQSSDLLLDDFIYNLRSGDCISRFNDKEYFLLLNIKEKNIKKIMKRLKVYDPNLTYEYRNLASLTNKKIRTRRKAE</sequence>
<protein>
    <recommendedName>
        <fullName evidence="3">Bacterial transcriptional activator domain-containing protein</fullName>
    </recommendedName>
</protein>
<dbReference type="AlphaFoldDB" id="A0A844FWN6"/>
<evidence type="ECO:0000313" key="2">
    <source>
        <dbReference type="Proteomes" id="UP000442619"/>
    </source>
</evidence>
<dbReference type="RefSeq" id="WP_154517260.1">
    <property type="nucleotide sequence ID" value="NZ_VUNM01000023.1"/>
</dbReference>
<comment type="caution">
    <text evidence="1">The sequence shown here is derived from an EMBL/GenBank/DDBJ whole genome shotgun (WGS) entry which is preliminary data.</text>
</comment>
<evidence type="ECO:0008006" key="3">
    <source>
        <dbReference type="Google" id="ProtNLM"/>
    </source>
</evidence>
<accession>A0A844FWN6</accession>
<keyword evidence="2" id="KW-1185">Reference proteome</keyword>